<accession>A0ABW8SSZ6</accession>
<dbReference type="Pfam" id="PF14289">
    <property type="entry name" value="DUF4369"/>
    <property type="match status" value="1"/>
</dbReference>
<dbReference type="InterPro" id="IPR025380">
    <property type="entry name" value="DUF4369"/>
</dbReference>
<dbReference type="PROSITE" id="PS51352">
    <property type="entry name" value="THIOREDOXIN_2"/>
    <property type="match status" value="1"/>
</dbReference>
<dbReference type="InterPro" id="IPR033395">
    <property type="entry name" value="DUF5106"/>
</dbReference>
<evidence type="ECO:0000259" key="1">
    <source>
        <dbReference type="PROSITE" id="PS51352"/>
    </source>
</evidence>
<comment type="caution">
    <text evidence="2">The sequence shown here is derived from an EMBL/GenBank/DDBJ whole genome shotgun (WGS) entry which is preliminary data.</text>
</comment>
<sequence length="462" mass="53666">MKVLGSFLFILVFTTFSFGQYDIQGKIKGLSKSEVYLAHYFGYNQQVIKDTVVANEDGEFRFKGTDQLPKGLYLISFLNSKFIDLVVEEPNFSFSLDTTNILQSISFQNSPENSAFYAFQKRMNDLYTAINQPNIASARKQSLIAEVQQFQKQWKSSNSRLFVSKLIESSFDPEIPVYSGSLKNKADTTKMQLFQYHYYKKHYFDGMDLADERMVRTPFLQRKLERFFKDLVVQESDSIAREADILLAKAKDTEVRRYIIYKIASTYENNPILGTDGAFVHIAEKYYIGEPALWDTSTVRRMKERIAIIKPLLLGKQFPAMYLTDVNAKEIKVGELPFKYTVVFIYDPDCSHCKQETPKLVALQEYFKSKNVGVLAACIGRDMGAWKKFLTEFKLSSWVNGIDIHMNPQSNKEEYYTDFRNRFDVYSTPMVYVLDAQKKIVGKRIPVENLKDFIQYLETRRK</sequence>
<evidence type="ECO:0000313" key="3">
    <source>
        <dbReference type="Proteomes" id="UP001623559"/>
    </source>
</evidence>
<reference evidence="2 3" key="1">
    <citation type="submission" date="2024-07" db="EMBL/GenBank/DDBJ databases">
        <authorList>
            <person name="Pitt A."/>
            <person name="Hahn M.W."/>
        </authorList>
    </citation>
    <scope>NUCLEOTIDE SEQUENCE [LARGE SCALE GENOMIC DNA]</scope>
    <source>
        <strain evidence="2 3">2-AUSEE-184A6</strain>
    </source>
</reference>
<protein>
    <submittedName>
        <fullName evidence="2">DUF4369 domain-containing protein</fullName>
    </submittedName>
</protein>
<dbReference type="EMBL" id="JBEWZG010000001">
    <property type="protein sequence ID" value="MFL0205360.1"/>
    <property type="molecule type" value="Genomic_DNA"/>
</dbReference>
<dbReference type="SUPFAM" id="SSF52833">
    <property type="entry name" value="Thioredoxin-like"/>
    <property type="match status" value="1"/>
</dbReference>
<dbReference type="Proteomes" id="UP001623559">
    <property type="component" value="Unassembled WGS sequence"/>
</dbReference>
<dbReference type="Pfam" id="PF00578">
    <property type="entry name" value="AhpC-TSA"/>
    <property type="match status" value="1"/>
</dbReference>
<evidence type="ECO:0000313" key="2">
    <source>
        <dbReference type="EMBL" id="MFL0205360.1"/>
    </source>
</evidence>
<dbReference type="InterPro" id="IPR013766">
    <property type="entry name" value="Thioredoxin_domain"/>
</dbReference>
<proteinExistence type="predicted"/>
<organism evidence="2 3">
    <name type="scientific">Aquirufa novilacunae</name>
    <dbReference type="NCBI Taxonomy" id="3139305"/>
    <lineage>
        <taxon>Bacteria</taxon>
        <taxon>Pseudomonadati</taxon>
        <taxon>Bacteroidota</taxon>
        <taxon>Cytophagia</taxon>
        <taxon>Cytophagales</taxon>
        <taxon>Flectobacillaceae</taxon>
        <taxon>Aquirufa</taxon>
    </lineage>
</organism>
<dbReference type="Pfam" id="PF17127">
    <property type="entry name" value="DUF5106"/>
    <property type="match status" value="1"/>
</dbReference>
<feature type="domain" description="Thioredoxin" evidence="1">
    <location>
        <begin position="312"/>
        <end position="459"/>
    </location>
</feature>
<dbReference type="InterPro" id="IPR036249">
    <property type="entry name" value="Thioredoxin-like_sf"/>
</dbReference>
<dbReference type="Gene3D" id="3.40.30.10">
    <property type="entry name" value="Glutaredoxin"/>
    <property type="match status" value="1"/>
</dbReference>
<gene>
    <name evidence="2" type="ORF">V7S74_01255</name>
</gene>
<name>A0ABW8SSZ6_9BACT</name>
<dbReference type="InterPro" id="IPR000866">
    <property type="entry name" value="AhpC/TSA"/>
</dbReference>
<dbReference type="RefSeq" id="WP_406776961.1">
    <property type="nucleotide sequence ID" value="NZ_JBEWZG010000001.1"/>
</dbReference>